<comment type="subunit">
    <text evidence="2 10">Homotetramer.</text>
</comment>
<dbReference type="HAMAP" id="MF_00005">
    <property type="entry name" value="Arg_succ_synth_type1"/>
    <property type="match status" value="1"/>
</dbReference>
<evidence type="ECO:0000256" key="5">
    <source>
        <dbReference type="ARBA" id="ARBA00022571"/>
    </source>
</evidence>
<evidence type="ECO:0000256" key="8">
    <source>
        <dbReference type="ARBA" id="ARBA00022741"/>
    </source>
</evidence>
<evidence type="ECO:0000313" key="14">
    <source>
        <dbReference type="Proteomes" id="UP001271789"/>
    </source>
</evidence>
<dbReference type="AlphaFoldDB" id="A0AAE4MKM6"/>
<keyword evidence="7 10" id="KW-0028">Amino-acid biosynthesis</keyword>
<feature type="binding site" evidence="10">
    <location>
        <begin position="8"/>
        <end position="16"/>
    </location>
    <ligand>
        <name>ATP</name>
        <dbReference type="ChEBI" id="CHEBI:30616"/>
    </ligand>
</feature>
<evidence type="ECO:0000256" key="2">
    <source>
        <dbReference type="ARBA" id="ARBA00011881"/>
    </source>
</evidence>
<dbReference type="GO" id="GO:0000050">
    <property type="term" value="P:urea cycle"/>
    <property type="evidence" value="ECO:0007669"/>
    <property type="project" value="TreeGrafter"/>
</dbReference>
<dbReference type="GO" id="GO:0000053">
    <property type="term" value="P:argininosuccinate metabolic process"/>
    <property type="evidence" value="ECO:0007669"/>
    <property type="project" value="TreeGrafter"/>
</dbReference>
<accession>A0AAE4MKM6</accession>
<feature type="binding site" evidence="10">
    <location>
        <position position="118"/>
    </location>
    <ligand>
        <name>L-aspartate</name>
        <dbReference type="ChEBI" id="CHEBI:29991"/>
    </ligand>
</feature>
<evidence type="ECO:0000313" key="13">
    <source>
        <dbReference type="EMBL" id="MDV0447560.1"/>
    </source>
</evidence>
<gene>
    <name evidence="10 13" type="primary">argG</name>
    <name evidence="13" type="ORF">MsAg5_14640</name>
</gene>
<feature type="binding site" evidence="10">
    <location>
        <position position="172"/>
    </location>
    <ligand>
        <name>L-citrulline</name>
        <dbReference type="ChEBI" id="CHEBI:57743"/>
    </ligand>
</feature>
<feature type="binding site" evidence="10">
    <location>
        <position position="181"/>
    </location>
    <ligand>
        <name>L-citrulline</name>
        <dbReference type="ChEBI" id="CHEBI:57743"/>
    </ligand>
</feature>
<feature type="binding site" evidence="10">
    <location>
        <position position="126"/>
    </location>
    <ligand>
        <name>L-citrulline</name>
        <dbReference type="ChEBI" id="CHEBI:57743"/>
    </ligand>
</feature>
<evidence type="ECO:0000256" key="6">
    <source>
        <dbReference type="ARBA" id="ARBA00022598"/>
    </source>
</evidence>
<dbReference type="GO" id="GO:0004055">
    <property type="term" value="F:argininosuccinate synthase activity"/>
    <property type="evidence" value="ECO:0007669"/>
    <property type="project" value="UniProtKB-UniRule"/>
</dbReference>
<dbReference type="GO" id="GO:0005737">
    <property type="term" value="C:cytoplasm"/>
    <property type="evidence" value="ECO:0007669"/>
    <property type="project" value="UniProtKB-SubCell"/>
</dbReference>
<dbReference type="Proteomes" id="UP001271789">
    <property type="component" value="Unassembled WGS sequence"/>
</dbReference>
<evidence type="ECO:0000259" key="11">
    <source>
        <dbReference type="Pfam" id="PF00764"/>
    </source>
</evidence>
<feature type="binding site" evidence="10">
    <location>
        <position position="122"/>
    </location>
    <ligand>
        <name>L-citrulline</name>
        <dbReference type="ChEBI" id="CHEBI:57743"/>
    </ligand>
</feature>
<comment type="caution">
    <text evidence="10">Lacks conserved residue(s) required for the propagation of feature annotation.</text>
</comment>
<feature type="domain" description="Arginosuccinate synthase-like N-terminal" evidence="11">
    <location>
        <begin position="4"/>
        <end position="162"/>
    </location>
</feature>
<sequence length="396" mass="44203">MAKKAILSYSGGLDTSVCIPLLKEKYGYDSVVTVSVDVGQPESEVKNAEEKAKKISDKHYTIDAKDEFVSDYIFPLIKANGDYEGYVMGTSIARPLIAIKVAEIAEKENVAAFAHGCTGKGNDQLRFETIFRATGLDVIAPMRELNLTREWEIEYAKEHGIPVAATKDKPWSVDENLWSRSIEGGRLEDPNFVPPEEIYEWTVSPEKAPDAPTTIEIGFENGVPVSLEGKKMKGVDLIRELNKTAGKNGVGRSDLVEDRVLGLKARENYEHPAATVLLKAHKDLEQLVLSRAELKFKAMVDAQWSELAYQGLVKEPLYEDLNAFIDKTQERVTGTVKVKLYKGNASVVARESAFALYSEDMVSFNSQTINQKDAEGYCKYHGFQARMYQSLKKQNK</sequence>
<dbReference type="EC" id="6.3.4.5" evidence="3 10"/>
<dbReference type="Pfam" id="PF00764">
    <property type="entry name" value="Arginosuc_synth"/>
    <property type="match status" value="1"/>
</dbReference>
<dbReference type="FunFam" id="3.40.50.620:FF:000019">
    <property type="entry name" value="Argininosuccinate synthase"/>
    <property type="match status" value="1"/>
</dbReference>
<protein>
    <recommendedName>
        <fullName evidence="3 10">Argininosuccinate synthase</fullName>
        <ecNumber evidence="3 10">6.3.4.5</ecNumber>
    </recommendedName>
    <alternativeName>
        <fullName evidence="10">Citrulline--aspartate ligase</fullName>
    </alternativeName>
</protein>
<reference evidence="13" key="1">
    <citation type="submission" date="2023-06" db="EMBL/GenBank/DDBJ databases">
        <title>Genome sequence of Methanosarcinaceae archaeon Ag5.</title>
        <authorList>
            <person name="Protasov E."/>
            <person name="Platt K."/>
            <person name="Poehlein A."/>
            <person name="Daniel R."/>
            <person name="Brune A."/>
        </authorList>
    </citation>
    <scope>NUCLEOTIDE SEQUENCE</scope>
    <source>
        <strain evidence="13">Ag5</strain>
    </source>
</reference>
<comment type="pathway">
    <text evidence="1 10">Amino-acid biosynthesis; L-arginine biosynthesis; L-arginine from L-ornithine and carbamoyl phosphate: step 2/3.</text>
</comment>
<dbReference type="InterPro" id="IPR024074">
    <property type="entry name" value="AS_cat/multimer_dom_body"/>
</dbReference>
<evidence type="ECO:0000256" key="9">
    <source>
        <dbReference type="ARBA" id="ARBA00022840"/>
    </source>
</evidence>
<keyword evidence="14" id="KW-1185">Reference proteome</keyword>
<comment type="caution">
    <text evidence="13">The sequence shown here is derived from an EMBL/GenBank/DDBJ whole genome shotgun (WGS) entry which is preliminary data.</text>
</comment>
<dbReference type="EMBL" id="JAWDKD010000021">
    <property type="protein sequence ID" value="MDV0447560.1"/>
    <property type="molecule type" value="Genomic_DNA"/>
</dbReference>
<feature type="binding site" evidence="10">
    <location>
        <position position="91"/>
    </location>
    <ligand>
        <name>L-citrulline</name>
        <dbReference type="ChEBI" id="CHEBI:57743"/>
    </ligand>
</feature>
<dbReference type="PANTHER" id="PTHR11587">
    <property type="entry name" value="ARGININOSUCCINATE SYNTHASE"/>
    <property type="match status" value="1"/>
</dbReference>
<comment type="similarity">
    <text evidence="10">Belongs to the argininosuccinate synthase family. Type 1 subfamily.</text>
</comment>
<keyword evidence="6 10" id="KW-0436">Ligase</keyword>
<dbReference type="NCBIfam" id="NF010392">
    <property type="entry name" value="PRK13820.1"/>
    <property type="match status" value="1"/>
</dbReference>
<feature type="binding site" evidence="10">
    <location>
        <position position="269"/>
    </location>
    <ligand>
        <name>L-citrulline</name>
        <dbReference type="ChEBI" id="CHEBI:57743"/>
    </ligand>
</feature>
<evidence type="ECO:0000256" key="3">
    <source>
        <dbReference type="ARBA" id="ARBA00012286"/>
    </source>
</evidence>
<dbReference type="Gene3D" id="3.40.50.620">
    <property type="entry name" value="HUPs"/>
    <property type="match status" value="1"/>
</dbReference>
<proteinExistence type="inferred from homology"/>
<feature type="binding site" evidence="10">
    <location>
        <position position="257"/>
    </location>
    <ligand>
        <name>L-citrulline</name>
        <dbReference type="ChEBI" id="CHEBI:57743"/>
    </ligand>
</feature>
<evidence type="ECO:0000256" key="1">
    <source>
        <dbReference type="ARBA" id="ARBA00004967"/>
    </source>
</evidence>
<evidence type="ECO:0000256" key="4">
    <source>
        <dbReference type="ARBA" id="ARBA00022490"/>
    </source>
</evidence>
<keyword evidence="9 10" id="KW-0067">ATP-binding</keyword>
<feature type="binding site" evidence="10">
    <location>
        <position position="116"/>
    </location>
    <ligand>
        <name>ATP</name>
        <dbReference type="ChEBI" id="CHEBI:30616"/>
    </ligand>
</feature>
<dbReference type="InterPro" id="IPR014729">
    <property type="entry name" value="Rossmann-like_a/b/a_fold"/>
</dbReference>
<keyword evidence="8 10" id="KW-0547">Nucleotide-binding</keyword>
<keyword evidence="5 10" id="KW-0055">Arginine biosynthesis</keyword>
<evidence type="ECO:0000256" key="7">
    <source>
        <dbReference type="ARBA" id="ARBA00022605"/>
    </source>
</evidence>
<organism evidence="13 14">
    <name type="scientific">Methanolapillus africanus</name>
    <dbReference type="NCBI Taxonomy" id="3028297"/>
    <lineage>
        <taxon>Archaea</taxon>
        <taxon>Methanobacteriati</taxon>
        <taxon>Methanobacteriota</taxon>
        <taxon>Stenosarchaea group</taxon>
        <taxon>Methanomicrobia</taxon>
        <taxon>Methanosarcinales</taxon>
        <taxon>Methanosarcinaceae</taxon>
        <taxon>Methanolapillus</taxon>
    </lineage>
</organism>
<keyword evidence="4 10" id="KW-0963">Cytoplasm</keyword>
<name>A0AAE4MKM6_9EURY</name>
<dbReference type="InterPro" id="IPR001518">
    <property type="entry name" value="Arginosuc_synth"/>
</dbReference>
<dbReference type="CDD" id="cd01999">
    <property type="entry name" value="ASS"/>
    <property type="match status" value="1"/>
</dbReference>
<dbReference type="PROSITE" id="PS00564">
    <property type="entry name" value="ARGININOSUCCIN_SYN_1"/>
    <property type="match status" value="1"/>
</dbReference>
<feature type="binding site" evidence="10">
    <location>
        <position position="122"/>
    </location>
    <ligand>
        <name>L-aspartate</name>
        <dbReference type="ChEBI" id="CHEBI:29991"/>
    </ligand>
</feature>
<dbReference type="Gene3D" id="3.90.1260.10">
    <property type="entry name" value="Argininosuccinate synthetase, chain A, domain 2"/>
    <property type="match status" value="1"/>
</dbReference>
<dbReference type="InterPro" id="IPR048267">
    <property type="entry name" value="Arginosuc_syn_N"/>
</dbReference>
<evidence type="ECO:0000256" key="10">
    <source>
        <dbReference type="HAMAP-Rule" id="MF_00005"/>
    </source>
</evidence>
<dbReference type="NCBIfam" id="NF001770">
    <property type="entry name" value="PRK00509.1"/>
    <property type="match status" value="1"/>
</dbReference>
<dbReference type="SUPFAM" id="SSF52402">
    <property type="entry name" value="Adenine nucleotide alpha hydrolases-like"/>
    <property type="match status" value="1"/>
</dbReference>
<dbReference type="GO" id="GO:0006526">
    <property type="term" value="P:L-arginine biosynthetic process"/>
    <property type="evidence" value="ECO:0007669"/>
    <property type="project" value="UniProtKB-UniRule"/>
</dbReference>
<dbReference type="PANTHER" id="PTHR11587:SF2">
    <property type="entry name" value="ARGININOSUCCINATE SYNTHASE"/>
    <property type="match status" value="1"/>
</dbReference>
<dbReference type="PROSITE" id="PS00565">
    <property type="entry name" value="ARGININOSUCCIN_SYN_2"/>
    <property type="match status" value="1"/>
</dbReference>
<feature type="binding site" evidence="10">
    <location>
        <position position="86"/>
    </location>
    <ligand>
        <name>L-citrulline</name>
        <dbReference type="ChEBI" id="CHEBI:57743"/>
    </ligand>
</feature>
<dbReference type="FunFam" id="3.90.1260.10:FF:000007">
    <property type="entry name" value="Argininosuccinate synthase"/>
    <property type="match status" value="1"/>
</dbReference>
<feature type="binding site" evidence="10">
    <location>
        <position position="123"/>
    </location>
    <ligand>
        <name>L-aspartate</name>
        <dbReference type="ChEBI" id="CHEBI:29991"/>
    </ligand>
</feature>
<dbReference type="NCBIfam" id="TIGR00032">
    <property type="entry name" value="argG"/>
    <property type="match status" value="1"/>
</dbReference>
<comment type="subcellular location">
    <subcellularLocation>
        <location evidence="10">Cytoplasm</location>
    </subcellularLocation>
</comment>
<comment type="catalytic activity">
    <reaction evidence="10">
        <text>L-citrulline + L-aspartate + ATP = 2-(N(omega)-L-arginino)succinate + AMP + diphosphate + H(+)</text>
        <dbReference type="Rhea" id="RHEA:10932"/>
        <dbReference type="ChEBI" id="CHEBI:15378"/>
        <dbReference type="ChEBI" id="CHEBI:29991"/>
        <dbReference type="ChEBI" id="CHEBI:30616"/>
        <dbReference type="ChEBI" id="CHEBI:33019"/>
        <dbReference type="ChEBI" id="CHEBI:57472"/>
        <dbReference type="ChEBI" id="CHEBI:57743"/>
        <dbReference type="ChEBI" id="CHEBI:456215"/>
        <dbReference type="EC" id="6.3.4.5"/>
    </reaction>
</comment>
<dbReference type="InterPro" id="IPR023434">
    <property type="entry name" value="Arginosuc_synth_type_1_subfam"/>
</dbReference>
<dbReference type="Pfam" id="PF20979">
    <property type="entry name" value="Arginosuc_syn_C"/>
    <property type="match status" value="1"/>
</dbReference>
<dbReference type="InterPro" id="IPR048268">
    <property type="entry name" value="Arginosuc_syn_C"/>
</dbReference>
<dbReference type="RefSeq" id="WP_338100001.1">
    <property type="nucleotide sequence ID" value="NZ_JAWDKD010000021.1"/>
</dbReference>
<dbReference type="GO" id="GO:0005524">
    <property type="term" value="F:ATP binding"/>
    <property type="evidence" value="ECO:0007669"/>
    <property type="project" value="UniProtKB-UniRule"/>
</dbReference>
<dbReference type="InterPro" id="IPR018223">
    <property type="entry name" value="Arginosuc_synth_CS"/>
</dbReference>
<feature type="domain" description="Arginosuccinate synthase C-terminal" evidence="12">
    <location>
        <begin position="171"/>
        <end position="388"/>
    </location>
</feature>
<dbReference type="SUPFAM" id="SSF69864">
    <property type="entry name" value="Argininosuccinate synthetase, C-terminal domain"/>
    <property type="match status" value="1"/>
</dbReference>
<evidence type="ECO:0000259" key="12">
    <source>
        <dbReference type="Pfam" id="PF20979"/>
    </source>
</evidence>